<dbReference type="InterPro" id="IPR008250">
    <property type="entry name" value="ATPase_P-typ_transduc_dom_A_sf"/>
</dbReference>
<dbReference type="InterPro" id="IPR004014">
    <property type="entry name" value="ATPase_P-typ_cation-transptr_N"/>
</dbReference>
<feature type="transmembrane region" description="Helical" evidence="12">
    <location>
        <begin position="844"/>
        <end position="862"/>
    </location>
</feature>
<keyword evidence="7" id="KW-0460">Magnesium</keyword>
<feature type="transmembrane region" description="Helical" evidence="12">
    <location>
        <begin position="806"/>
        <end position="823"/>
    </location>
</feature>
<dbReference type="SUPFAM" id="SSF81665">
    <property type="entry name" value="Calcium ATPase, transmembrane domain M"/>
    <property type="match status" value="1"/>
</dbReference>
<dbReference type="GO" id="GO:0036376">
    <property type="term" value="P:sodium ion export across plasma membrane"/>
    <property type="evidence" value="ECO:0007669"/>
    <property type="project" value="TreeGrafter"/>
</dbReference>
<dbReference type="InterPro" id="IPR006068">
    <property type="entry name" value="ATPase_P-typ_cation-transptr_C"/>
</dbReference>
<dbReference type="FunFam" id="2.70.150.10:FF:000160">
    <property type="entry name" value="Sarcoplasmic/endoplasmic reticulum calcium ATPase 1"/>
    <property type="match status" value="1"/>
</dbReference>
<evidence type="ECO:0000256" key="4">
    <source>
        <dbReference type="ARBA" id="ARBA00022692"/>
    </source>
</evidence>
<dbReference type="InterPro" id="IPR023298">
    <property type="entry name" value="ATPase_P-typ_TM_dom_sf"/>
</dbReference>
<evidence type="ECO:0000256" key="2">
    <source>
        <dbReference type="ARBA" id="ARBA00022475"/>
    </source>
</evidence>
<evidence type="ECO:0000259" key="13">
    <source>
        <dbReference type="SMART" id="SM00831"/>
    </source>
</evidence>
<dbReference type="PANTHER" id="PTHR43294">
    <property type="entry name" value="SODIUM/POTASSIUM-TRANSPORTING ATPASE SUBUNIT ALPHA"/>
    <property type="match status" value="1"/>
</dbReference>
<dbReference type="SFLD" id="SFLDG00002">
    <property type="entry name" value="C1.7:_P-type_atpase_like"/>
    <property type="match status" value="1"/>
</dbReference>
<accession>A0A133VIQ3</accession>
<dbReference type="SMART" id="SM00831">
    <property type="entry name" value="Cation_ATPase_N"/>
    <property type="match status" value="1"/>
</dbReference>
<feature type="domain" description="Cation-transporting P-type ATPase N-terminal" evidence="13">
    <location>
        <begin position="11"/>
        <end position="85"/>
    </location>
</feature>
<dbReference type="SUPFAM" id="SSF81653">
    <property type="entry name" value="Calcium ATPase, transduction domain A"/>
    <property type="match status" value="1"/>
</dbReference>
<dbReference type="Proteomes" id="UP000070404">
    <property type="component" value="Unassembled WGS sequence"/>
</dbReference>
<dbReference type="InterPro" id="IPR001757">
    <property type="entry name" value="P_typ_ATPase"/>
</dbReference>
<dbReference type="InterPro" id="IPR036412">
    <property type="entry name" value="HAD-like_sf"/>
</dbReference>
<keyword evidence="4 12" id="KW-0812">Transmembrane</keyword>
<dbReference type="GO" id="GO:1902600">
    <property type="term" value="P:proton transmembrane transport"/>
    <property type="evidence" value="ECO:0007669"/>
    <property type="project" value="TreeGrafter"/>
</dbReference>
<evidence type="ECO:0000256" key="1">
    <source>
        <dbReference type="ARBA" id="ARBA00004651"/>
    </source>
</evidence>
<evidence type="ECO:0000256" key="5">
    <source>
        <dbReference type="ARBA" id="ARBA00022741"/>
    </source>
</evidence>
<comment type="caution">
    <text evidence="14">The sequence shown here is derived from an EMBL/GenBank/DDBJ whole genome shotgun (WGS) entry which is preliminary data.</text>
</comment>
<dbReference type="GO" id="GO:0030007">
    <property type="term" value="P:intracellular potassium ion homeostasis"/>
    <property type="evidence" value="ECO:0007669"/>
    <property type="project" value="TreeGrafter"/>
</dbReference>
<dbReference type="InterPro" id="IPR044492">
    <property type="entry name" value="P_typ_ATPase_HD_dom"/>
</dbReference>
<keyword evidence="9 12" id="KW-1133">Transmembrane helix</keyword>
<evidence type="ECO:0000256" key="9">
    <source>
        <dbReference type="ARBA" id="ARBA00022989"/>
    </source>
</evidence>
<dbReference type="SUPFAM" id="SSF56784">
    <property type="entry name" value="HAD-like"/>
    <property type="match status" value="1"/>
</dbReference>
<dbReference type="GO" id="GO:0005886">
    <property type="term" value="C:plasma membrane"/>
    <property type="evidence" value="ECO:0007669"/>
    <property type="project" value="UniProtKB-SubCell"/>
</dbReference>
<evidence type="ECO:0000256" key="3">
    <source>
        <dbReference type="ARBA" id="ARBA00022553"/>
    </source>
</evidence>
<evidence type="ECO:0000256" key="10">
    <source>
        <dbReference type="ARBA" id="ARBA00023136"/>
    </source>
</evidence>
<dbReference type="GO" id="GO:0005524">
    <property type="term" value="F:ATP binding"/>
    <property type="evidence" value="ECO:0007669"/>
    <property type="project" value="UniProtKB-KW"/>
</dbReference>
<evidence type="ECO:0000256" key="7">
    <source>
        <dbReference type="ARBA" id="ARBA00022842"/>
    </source>
</evidence>
<dbReference type="Pfam" id="PF00122">
    <property type="entry name" value="E1-E2_ATPase"/>
    <property type="match status" value="1"/>
</dbReference>
<dbReference type="Gene3D" id="2.70.150.10">
    <property type="entry name" value="Calcium-transporting ATPase, cytoplasmic transduction domain A"/>
    <property type="match status" value="1"/>
</dbReference>
<keyword evidence="10 12" id="KW-0472">Membrane</keyword>
<dbReference type="Gene3D" id="3.40.1110.10">
    <property type="entry name" value="Calcium-transporting ATPase, cytoplasmic domain N"/>
    <property type="match status" value="1"/>
</dbReference>
<dbReference type="InterPro" id="IPR059000">
    <property type="entry name" value="ATPase_P-type_domA"/>
</dbReference>
<keyword evidence="5" id="KW-0547">Nucleotide-binding</keyword>
<dbReference type="SFLD" id="SFLDF00027">
    <property type="entry name" value="p-type_atpase"/>
    <property type="match status" value="1"/>
</dbReference>
<dbReference type="PRINTS" id="PR00119">
    <property type="entry name" value="CATATPASE"/>
</dbReference>
<feature type="transmembrane region" description="Helical" evidence="12">
    <location>
        <begin position="253"/>
        <end position="270"/>
    </location>
</feature>
<dbReference type="Pfam" id="PF00690">
    <property type="entry name" value="Cation_ATPase_N"/>
    <property type="match status" value="1"/>
</dbReference>
<feature type="transmembrane region" description="Helical" evidence="12">
    <location>
        <begin position="282"/>
        <end position="303"/>
    </location>
</feature>
<keyword evidence="8" id="KW-1278">Translocase</keyword>
<evidence type="ECO:0000313" key="15">
    <source>
        <dbReference type="Proteomes" id="UP000070404"/>
    </source>
</evidence>
<feature type="transmembrane region" description="Helical" evidence="12">
    <location>
        <begin position="874"/>
        <end position="896"/>
    </location>
</feature>
<keyword evidence="11" id="KW-0175">Coiled coil</keyword>
<dbReference type="InterPro" id="IPR050510">
    <property type="entry name" value="Cation_transp_ATPase_P-type"/>
</dbReference>
<dbReference type="InterPro" id="IPR023299">
    <property type="entry name" value="ATPase_P-typ_cyto_dom_N"/>
</dbReference>
<dbReference type="Pfam" id="PF13246">
    <property type="entry name" value="Cation_ATPase"/>
    <property type="match status" value="1"/>
</dbReference>
<feature type="transmembrane region" description="Helical" evidence="12">
    <location>
        <begin position="724"/>
        <end position="746"/>
    </location>
</feature>
<dbReference type="PANTHER" id="PTHR43294:SF21">
    <property type="entry name" value="CATION TRANSPORTING ATPASE"/>
    <property type="match status" value="1"/>
</dbReference>
<dbReference type="SFLD" id="SFLDS00003">
    <property type="entry name" value="Haloacid_Dehalogenase"/>
    <property type="match status" value="1"/>
</dbReference>
<feature type="transmembrane region" description="Helical" evidence="12">
    <location>
        <begin position="774"/>
        <end position="794"/>
    </location>
</feature>
<dbReference type="GO" id="GO:0016887">
    <property type="term" value="F:ATP hydrolysis activity"/>
    <property type="evidence" value="ECO:0007669"/>
    <property type="project" value="InterPro"/>
</dbReference>
<evidence type="ECO:0000256" key="11">
    <source>
        <dbReference type="SAM" id="Coils"/>
    </source>
</evidence>
<evidence type="ECO:0000256" key="6">
    <source>
        <dbReference type="ARBA" id="ARBA00022840"/>
    </source>
</evidence>
<dbReference type="FunFam" id="3.40.50.1000:FF:000001">
    <property type="entry name" value="Phospholipid-transporting ATPase IC"/>
    <property type="match status" value="1"/>
</dbReference>
<feature type="transmembrane region" description="Helical" evidence="12">
    <location>
        <begin position="89"/>
        <end position="106"/>
    </location>
</feature>
<dbReference type="NCBIfam" id="TIGR01494">
    <property type="entry name" value="ATPase_P-type"/>
    <property type="match status" value="2"/>
</dbReference>
<comment type="subcellular location">
    <subcellularLocation>
        <location evidence="1">Cell membrane</location>
        <topology evidence="1">Multi-pass membrane protein</topology>
    </subcellularLocation>
</comment>
<keyword evidence="15" id="KW-1185">Reference proteome</keyword>
<dbReference type="PROSITE" id="PS00154">
    <property type="entry name" value="ATPASE_E1_E2"/>
    <property type="match status" value="1"/>
</dbReference>
<reference evidence="14 15" key="1">
    <citation type="journal article" date="2016" name="Sci. Rep.">
        <title>Metabolic traits of an uncultured archaeal lineage -MSBL1- from brine pools of the Red Sea.</title>
        <authorList>
            <person name="Mwirichia R."/>
            <person name="Alam I."/>
            <person name="Rashid M."/>
            <person name="Vinu M."/>
            <person name="Ba-Alawi W."/>
            <person name="Anthony Kamau A."/>
            <person name="Kamanda Ngugi D."/>
            <person name="Goker M."/>
            <person name="Klenk H.P."/>
            <person name="Bajic V."/>
            <person name="Stingl U."/>
        </authorList>
    </citation>
    <scope>NUCLEOTIDE SEQUENCE [LARGE SCALE GENOMIC DNA]</scope>
    <source>
        <strain evidence="14">SCGC-AAA382C18</strain>
    </source>
</reference>
<organism evidence="14 15">
    <name type="scientific">candidate division MSBL1 archaeon SCGC-AAA382C18</name>
    <dbReference type="NCBI Taxonomy" id="1698281"/>
    <lineage>
        <taxon>Archaea</taxon>
        <taxon>Methanobacteriati</taxon>
        <taxon>Methanobacteriota</taxon>
        <taxon>candidate division MSBL1</taxon>
    </lineage>
</organism>
<evidence type="ECO:0000256" key="8">
    <source>
        <dbReference type="ARBA" id="ARBA00022967"/>
    </source>
</evidence>
<proteinExistence type="predicted"/>
<feature type="transmembrane region" description="Helical" evidence="12">
    <location>
        <begin position="65"/>
        <end position="83"/>
    </location>
</feature>
<dbReference type="InterPro" id="IPR023214">
    <property type="entry name" value="HAD_sf"/>
</dbReference>
<protein>
    <submittedName>
        <fullName evidence="14">ATPase</fullName>
    </submittedName>
</protein>
<dbReference type="GO" id="GO:1990573">
    <property type="term" value="P:potassium ion import across plasma membrane"/>
    <property type="evidence" value="ECO:0007669"/>
    <property type="project" value="TreeGrafter"/>
</dbReference>
<feature type="coiled-coil region" evidence="11">
    <location>
        <begin position="225"/>
        <end position="252"/>
    </location>
</feature>
<gene>
    <name evidence="14" type="ORF">AKJ52_02360</name>
</gene>
<evidence type="ECO:0000313" key="14">
    <source>
        <dbReference type="EMBL" id="KXB06290.1"/>
    </source>
</evidence>
<dbReference type="Gene3D" id="1.20.1110.10">
    <property type="entry name" value="Calcium-transporting ATPase, transmembrane domain"/>
    <property type="match status" value="1"/>
</dbReference>
<feature type="transmembrane region" description="Helical" evidence="12">
    <location>
        <begin position="697"/>
        <end position="718"/>
    </location>
</feature>
<dbReference type="InterPro" id="IPR018303">
    <property type="entry name" value="ATPase_P-typ_P_site"/>
</dbReference>
<name>A0A133VIQ3_9EURY</name>
<dbReference type="AlphaFoldDB" id="A0A133VIQ3"/>
<keyword evidence="2" id="KW-1003">Cell membrane</keyword>
<dbReference type="EMBL" id="LHYF01000043">
    <property type="protein sequence ID" value="KXB06290.1"/>
    <property type="molecule type" value="Genomic_DNA"/>
</dbReference>
<dbReference type="Pfam" id="PF00689">
    <property type="entry name" value="Cation_ATPase_C"/>
    <property type="match status" value="1"/>
</dbReference>
<keyword evidence="3" id="KW-0597">Phosphoprotein</keyword>
<keyword evidence="6" id="KW-0067">ATP-binding</keyword>
<dbReference type="SUPFAM" id="SSF81660">
    <property type="entry name" value="Metal cation-transporting ATPase, ATP-binding domain N"/>
    <property type="match status" value="1"/>
</dbReference>
<dbReference type="Gene3D" id="3.40.50.1000">
    <property type="entry name" value="HAD superfamily/HAD-like"/>
    <property type="match status" value="1"/>
</dbReference>
<evidence type="ECO:0000256" key="12">
    <source>
        <dbReference type="SAM" id="Phobius"/>
    </source>
</evidence>
<dbReference type="PRINTS" id="PR00120">
    <property type="entry name" value="HATPASE"/>
</dbReference>
<sequence length="906" mass="98980">MSQNDNSSVLSPWAKAKEEVLKSYEVSPEDGLSNEEVDSRLKRYGQNKLKEISKKSKWTILKNQFKSFLVILLAVASLISFIFGKVLEGVSITAVLFINAIIGFITESKAVKSMKSLREMTRIDTHERREGEIEEIVAKNLVPGDIVVLRSGDLVPADLRIIESSKLQTDESALTGESIPVSKNSEKVKEDAPLAERTDMLYKGTHLTRGTAEGVVVSTGSDTELGKISESIEEAEEEKTPLEEKLDELGQKLVPVLLGIAFVVGVAGIIRGLDLFLMIETSIALAVAAVPEGLPIVATLALARGMWRMADRNALVNSLSSVETLGSTNIICSDKTGTLTENRMTVNKFEMAPGEVSLTGKGLETEGDFLEGDSEIDVADDEVLKKSLEVGVLCNNASYDEEDGEKDIMGDPMEVSLLIAGIKAGMGRDKLLEKKSEVREVSFDPEVKMMATYHQINGAYQVAVKGAPEAVLDSSTDVLTEEGREKLSEEEKEEWLKKNNQLGEDGLRVLALATKEVTDSDEKPYMDLTFLGLVAMNDPPREEVKPAIKKCQDAGMRVIMVTGDHAAAGKNIGYRVGLFDTQDVDVISGDELDDPENLSDEEKERIVNAPIFARVSPENKLDLIEIHQEDGSIVAMTGDGVNDAPALKKADIGITMGQRGTQVAKEAADIVLRDDNFSTITKAVEQGRIIFKNIRKFVIYLLSGNMSQLLAIFLASIIGYPLPLLPLQILFLNVVNDVFPAFALGVGGGSEKVMDSPPRDPKESVLTKSHWRNIGLYGVLIAIATLGSFYLGSIEFGMYVNGDPNYRVVTISFLTLAFARLWHVFDMRDVDSGFFKNEITTNKYVWGALGLCSVLLLAATYLPGLSVVLQTVDIGLKGWSIVVVMSIIPVTIVQIAKEIMKFRKTL</sequence>
<dbReference type="GO" id="GO:0005391">
    <property type="term" value="F:P-type sodium:potassium-exchanging transporter activity"/>
    <property type="evidence" value="ECO:0007669"/>
    <property type="project" value="TreeGrafter"/>
</dbReference>
<dbReference type="GO" id="GO:0006883">
    <property type="term" value="P:intracellular sodium ion homeostasis"/>
    <property type="evidence" value="ECO:0007669"/>
    <property type="project" value="TreeGrafter"/>
</dbReference>